<dbReference type="Pfam" id="PF14579">
    <property type="entry name" value="HHH_6"/>
    <property type="match status" value="1"/>
</dbReference>
<evidence type="ECO:0000256" key="3">
    <source>
        <dbReference type="ARBA" id="ARBA00012417"/>
    </source>
</evidence>
<gene>
    <name evidence="13" type="ORF">ACKQTC_05170</name>
</gene>
<keyword evidence="6 13" id="KW-0548">Nucleotidyltransferase</keyword>
<feature type="region of interest" description="Disordered" evidence="11">
    <location>
        <begin position="1063"/>
        <end position="1084"/>
    </location>
</feature>
<keyword evidence="14" id="KW-1185">Reference proteome</keyword>
<dbReference type="CDD" id="cd12113">
    <property type="entry name" value="PHP_PolIIIA_DnaE3"/>
    <property type="match status" value="1"/>
</dbReference>
<accession>A0ABW9GZ70</accession>
<dbReference type="SUPFAM" id="SSF160975">
    <property type="entry name" value="AF1531-like"/>
    <property type="match status" value="1"/>
</dbReference>
<dbReference type="InterPro" id="IPR029460">
    <property type="entry name" value="DNAPol_HHH"/>
</dbReference>
<evidence type="ECO:0000313" key="13">
    <source>
        <dbReference type="EMBL" id="MFM9413750.1"/>
    </source>
</evidence>
<dbReference type="NCBIfam" id="NF004226">
    <property type="entry name" value="PRK05673.1"/>
    <property type="match status" value="1"/>
</dbReference>
<dbReference type="SMART" id="SM00481">
    <property type="entry name" value="POLIIIAc"/>
    <property type="match status" value="1"/>
</dbReference>
<dbReference type="InterPro" id="IPR041931">
    <property type="entry name" value="DNA_pol3_alpha_thumb_dom"/>
</dbReference>
<reference evidence="13 14" key="1">
    <citation type="journal article" date="2016" name="Int. J. Syst. Evol. Microbiol.">
        <title>Peptococcus simiae sp. nov., isolated from rhesus macaque faeces and emended description of the genus Peptococcus.</title>
        <authorList>
            <person name="Shkoporov A.N."/>
            <person name="Efimov B.A."/>
            <person name="Kondova I."/>
            <person name="Ouwerling B."/>
            <person name="Chaplin A.V."/>
            <person name="Shcherbakova V.A."/>
            <person name="Langermans J.A.M."/>
        </authorList>
    </citation>
    <scope>NUCLEOTIDE SEQUENCE [LARGE SCALE GENOMIC DNA]</scope>
    <source>
        <strain evidence="13 14">M108</strain>
    </source>
</reference>
<dbReference type="NCBIfam" id="TIGR00594">
    <property type="entry name" value="polc"/>
    <property type="match status" value="1"/>
</dbReference>
<dbReference type="NCBIfam" id="NF005298">
    <property type="entry name" value="PRK06826.1"/>
    <property type="match status" value="1"/>
</dbReference>
<feature type="domain" description="Polymerase/histidinol phosphatase N-terminal" evidence="12">
    <location>
        <begin position="5"/>
        <end position="72"/>
    </location>
</feature>
<dbReference type="InterPro" id="IPR004805">
    <property type="entry name" value="DnaE2/DnaE/PolC"/>
</dbReference>
<dbReference type="InterPro" id="IPR004365">
    <property type="entry name" value="NA-bd_OB_tRNA"/>
</dbReference>
<keyword evidence="8" id="KW-0239">DNA-directed DNA polymerase</keyword>
<evidence type="ECO:0000256" key="6">
    <source>
        <dbReference type="ARBA" id="ARBA00022695"/>
    </source>
</evidence>
<protein>
    <recommendedName>
        <fullName evidence="4">DNA polymerase III subunit alpha</fullName>
        <ecNumber evidence="3">2.7.7.7</ecNumber>
    </recommendedName>
</protein>
<dbReference type="GO" id="GO:0003887">
    <property type="term" value="F:DNA-directed DNA polymerase activity"/>
    <property type="evidence" value="ECO:0007669"/>
    <property type="project" value="UniProtKB-EC"/>
</dbReference>
<dbReference type="InterPro" id="IPR003141">
    <property type="entry name" value="Pol/His_phosphatase_N"/>
</dbReference>
<evidence type="ECO:0000256" key="5">
    <source>
        <dbReference type="ARBA" id="ARBA00022679"/>
    </source>
</evidence>
<dbReference type="EMBL" id="JBJUVG010000006">
    <property type="protein sequence ID" value="MFM9413750.1"/>
    <property type="molecule type" value="Genomic_DNA"/>
</dbReference>
<evidence type="ECO:0000313" key="14">
    <source>
        <dbReference type="Proteomes" id="UP001631949"/>
    </source>
</evidence>
<evidence type="ECO:0000256" key="4">
    <source>
        <dbReference type="ARBA" id="ARBA00019114"/>
    </source>
</evidence>
<evidence type="ECO:0000256" key="7">
    <source>
        <dbReference type="ARBA" id="ARBA00022705"/>
    </source>
</evidence>
<dbReference type="Pfam" id="PF02811">
    <property type="entry name" value="PHP"/>
    <property type="match status" value="1"/>
</dbReference>
<dbReference type="Gene3D" id="1.10.10.1600">
    <property type="entry name" value="Bacterial DNA polymerase III alpha subunit, thumb domain"/>
    <property type="match status" value="1"/>
</dbReference>
<evidence type="ECO:0000259" key="12">
    <source>
        <dbReference type="SMART" id="SM00481"/>
    </source>
</evidence>
<dbReference type="InterPro" id="IPR016195">
    <property type="entry name" value="Pol/histidinol_Pase-like"/>
</dbReference>
<dbReference type="InterPro" id="IPR011708">
    <property type="entry name" value="DNA_pol3_alpha_NTPase_dom"/>
</dbReference>
<dbReference type="Gene3D" id="1.10.150.870">
    <property type="match status" value="1"/>
</dbReference>
<evidence type="ECO:0000256" key="9">
    <source>
        <dbReference type="ARBA" id="ARBA00025611"/>
    </source>
</evidence>
<evidence type="ECO:0000256" key="2">
    <source>
        <dbReference type="ARBA" id="ARBA00009496"/>
    </source>
</evidence>
<evidence type="ECO:0000256" key="8">
    <source>
        <dbReference type="ARBA" id="ARBA00022932"/>
    </source>
</evidence>
<comment type="subcellular location">
    <subcellularLocation>
        <location evidence="1">Cytoplasm</location>
    </subcellularLocation>
</comment>
<comment type="catalytic activity">
    <reaction evidence="10">
        <text>DNA(n) + a 2'-deoxyribonucleoside 5'-triphosphate = DNA(n+1) + diphosphate</text>
        <dbReference type="Rhea" id="RHEA:22508"/>
        <dbReference type="Rhea" id="RHEA-COMP:17339"/>
        <dbReference type="Rhea" id="RHEA-COMP:17340"/>
        <dbReference type="ChEBI" id="CHEBI:33019"/>
        <dbReference type="ChEBI" id="CHEBI:61560"/>
        <dbReference type="ChEBI" id="CHEBI:173112"/>
        <dbReference type="EC" id="2.7.7.7"/>
    </reaction>
</comment>
<dbReference type="Gene3D" id="2.40.50.140">
    <property type="entry name" value="Nucleic acid-binding proteins"/>
    <property type="match status" value="1"/>
</dbReference>
<dbReference type="InterPro" id="IPR012340">
    <property type="entry name" value="NA-bd_OB-fold"/>
</dbReference>
<proteinExistence type="inferred from homology"/>
<dbReference type="EC" id="2.7.7.7" evidence="3"/>
<dbReference type="PANTHER" id="PTHR32294">
    <property type="entry name" value="DNA POLYMERASE III SUBUNIT ALPHA"/>
    <property type="match status" value="1"/>
</dbReference>
<evidence type="ECO:0000256" key="11">
    <source>
        <dbReference type="SAM" id="MobiDB-lite"/>
    </source>
</evidence>
<keyword evidence="7" id="KW-0235">DNA replication</keyword>
<keyword evidence="5 13" id="KW-0808">Transferase</keyword>
<dbReference type="PANTHER" id="PTHR32294:SF0">
    <property type="entry name" value="DNA POLYMERASE III SUBUNIT ALPHA"/>
    <property type="match status" value="1"/>
</dbReference>
<dbReference type="Proteomes" id="UP001631949">
    <property type="component" value="Unassembled WGS sequence"/>
</dbReference>
<dbReference type="Pfam" id="PF07733">
    <property type="entry name" value="DNA_pol3_alpha"/>
    <property type="match status" value="1"/>
</dbReference>
<organism evidence="13 14">
    <name type="scientific">Peptococcus simiae</name>
    <dbReference type="NCBI Taxonomy" id="1643805"/>
    <lineage>
        <taxon>Bacteria</taxon>
        <taxon>Bacillati</taxon>
        <taxon>Bacillota</taxon>
        <taxon>Clostridia</taxon>
        <taxon>Eubacteriales</taxon>
        <taxon>Peptococcaceae</taxon>
        <taxon>Peptococcus</taxon>
    </lineage>
</organism>
<name>A0ABW9GZ70_9FIRM</name>
<dbReference type="RefSeq" id="WP_408977366.1">
    <property type="nucleotide sequence ID" value="NZ_JBJUVG010000006.1"/>
</dbReference>
<dbReference type="SUPFAM" id="SSF89550">
    <property type="entry name" value="PHP domain-like"/>
    <property type="match status" value="1"/>
</dbReference>
<comment type="caution">
    <text evidence="13">The sequence shown here is derived from an EMBL/GenBank/DDBJ whole genome shotgun (WGS) entry which is preliminary data.</text>
</comment>
<comment type="function">
    <text evidence="9">DNA polymerase III is a complex, multichain enzyme responsible for most of the replicative synthesis in bacteria. This DNA polymerase also exhibits 3' to 5' exonuclease activity. The alpha chain is the DNA polymerase.</text>
</comment>
<comment type="similarity">
    <text evidence="2">Belongs to the DNA polymerase type-C family. DnaE subfamily.</text>
</comment>
<dbReference type="InterPro" id="IPR004013">
    <property type="entry name" value="PHP_dom"/>
</dbReference>
<evidence type="ECO:0000256" key="1">
    <source>
        <dbReference type="ARBA" id="ARBA00004496"/>
    </source>
</evidence>
<dbReference type="Pfam" id="PF01336">
    <property type="entry name" value="tRNA_anti-codon"/>
    <property type="match status" value="1"/>
</dbReference>
<evidence type="ECO:0000256" key="10">
    <source>
        <dbReference type="ARBA" id="ARBA00049244"/>
    </source>
</evidence>
<sequence>MKPFVHLHNHTAFSLLDGAGRVEDEVKRAAELGMPALAITDHGVMYGAVQFYKSCQAHGIKPIIGCEVYVARRSRFQKESGRDEKPYHLILLVENEKGYHNLCQLVTQSYLEGFYYKPRIDRDLLAKHHEGLICLSACLGGELPQMIMDGNEAAAREAALWYKETFGRDNFYLELQNHGLPEQQVVNDALIRLGKELDLDLVCTNDNHYMKREDAEVQDVMLCIQTGKTLDEPDRMRFDNNEFYLKSYDDMLAAFPNQEAALDRTVAIADRCQFDFTFGCNHMPYFDVPEGYTIPDYLKKLCLDGLADHYETVDTPLLERLDKELSVIGRMGYEAYFLIVWDFVDYAKRNGIYVGPGRGSAAGSLVAYALGITAVDPIKYNLLFERFLNPERVNMPDIDIDFCYERRGEVIDYVTQKYGADHVSQIITFGTMAARGAVRDVGRVMNVPLSTVNRVCKLIPLELGMTIDKALSAAPDLRQAMADDDQIDKMIRMAQRLEGLPRHAGTHAAGVVISREPMTHYLPLQTGGDDGSVITQFSKDEVEEIGLLKMDFLGLRTLTVVNKTIELIEERHGRTIDFQTIDENDPPTYDMLSRGDSLGVFQLEGSGLRVVLKDLKPNSLEDIIALVALYRPGPLGSGMVDDFIARKHGEKEIEYPHMLLEDILQPTYGVILYQEQVMQIASRLSGFSLGEADMLRRAMGKKKPEIIEGFRTQFIEGALKNGVSREQAAHIFSLIEYFAGYGFNKSHSAAYGVLAFQTAWLKCHYPAEFMAELLNSFVDNADKVTFYIKECVDLGIPVLPPDINESGKGFTVTAEGIRFGLKAIRGVGDGPVEAITEARETGGPFQSLQDFCQRVDLSQGVNKRVLESLIRGGAFQEITPNKRALLAILNDCVLEAQALQKATHSNQVSLFDVADIDPAAQLAAIPLPDIPDYDKADQLRMEKELLGIYVSGHPLDDYRQTLRAHRSGTVSDLNDQMDGQYITLGGILSGVRFQTTKKGDLMAYAELEDETGSLNLLVFPRSLGAVRRYLEDGEIVLVSGKYQAEEDEKKCFVNDIRPLSELGPAAKKEAPTSSPAPQTTGEADNKPLALFVKVHSRNQEGDLLAVLKGHPGQRPVYFYYPGDKKLVRLDPAYNVDASESVLKELRLYLPYDDVTFTEHRGGA</sequence>
<dbReference type="CDD" id="cd04485">
    <property type="entry name" value="DnaE_OBF"/>
    <property type="match status" value="1"/>
</dbReference>
<dbReference type="Gene3D" id="3.20.20.140">
    <property type="entry name" value="Metal-dependent hydrolases"/>
    <property type="match status" value="1"/>
</dbReference>
<dbReference type="Pfam" id="PF17657">
    <property type="entry name" value="DNA_pol3_finger"/>
    <property type="match status" value="1"/>
</dbReference>
<dbReference type="InterPro" id="IPR040982">
    <property type="entry name" value="DNA_pol3_finger"/>
</dbReference>
<feature type="compositionally biased region" description="Polar residues" evidence="11">
    <location>
        <begin position="1071"/>
        <end position="1082"/>
    </location>
</feature>